<sequence>WRLRSPCAHAKCARLTARSRCQNGNLAYLSALCPSLLRLLVCAIDYIYTRPLRWFVLLQNGKPREGASMAAQQITIDQLDKDQIKSFSDFLLSYNKLSELCFIDCVSEFTGRTVSDKEDKCALNCMEKFLKMNQRISQRFQEFQMLANENAIAAAQKLGGGK</sequence>
<dbReference type="InterPro" id="IPR004217">
    <property type="entry name" value="Tim10-like"/>
</dbReference>
<keyword evidence="6" id="KW-0811">Translocation</keyword>
<dbReference type="EnsemblMetazoa" id="AQUA005013-RA">
    <property type="protein sequence ID" value="AQUA005013-PA"/>
    <property type="gene ID" value="AQUA005013"/>
</dbReference>
<evidence type="ECO:0000256" key="8">
    <source>
        <dbReference type="ARBA" id="ARBA00023157"/>
    </source>
</evidence>
<dbReference type="PANTHER" id="PTHR13172">
    <property type="entry name" value="MITOCHONDRIAL IMPORT INNER MEMBRANE TRANSLOCASE SUBUNIT TIM9B"/>
    <property type="match status" value="1"/>
</dbReference>
<dbReference type="GO" id="GO:0005739">
    <property type="term" value="C:mitochondrion"/>
    <property type="evidence" value="ECO:0007669"/>
    <property type="project" value="UniProtKB-SubCell"/>
</dbReference>
<keyword evidence="3" id="KW-0479">Metal-binding</keyword>
<keyword evidence="2" id="KW-0813">Transport</keyword>
<name>A0A182X5C7_ANOQN</name>
<dbReference type="Pfam" id="PF02953">
    <property type="entry name" value="zf-Tim10_DDP"/>
    <property type="match status" value="1"/>
</dbReference>
<keyword evidence="7" id="KW-0496">Mitochondrion</keyword>
<comment type="subcellular location">
    <subcellularLocation>
        <location evidence="1">Mitochondrion</location>
    </subcellularLocation>
</comment>
<keyword evidence="12" id="KW-1185">Reference proteome</keyword>
<evidence type="ECO:0000256" key="7">
    <source>
        <dbReference type="ARBA" id="ARBA00023128"/>
    </source>
</evidence>
<evidence type="ECO:0000256" key="6">
    <source>
        <dbReference type="ARBA" id="ARBA00023010"/>
    </source>
</evidence>
<evidence type="ECO:0000256" key="2">
    <source>
        <dbReference type="ARBA" id="ARBA00022448"/>
    </source>
</evidence>
<keyword evidence="9" id="KW-0812">Transmembrane</keyword>
<protein>
    <recommendedName>
        <fullName evidence="10">Tim10-like domain-containing protein</fullName>
    </recommendedName>
</protein>
<evidence type="ECO:0000256" key="5">
    <source>
        <dbReference type="ARBA" id="ARBA00022927"/>
    </source>
</evidence>
<evidence type="ECO:0000313" key="12">
    <source>
        <dbReference type="Proteomes" id="UP000076407"/>
    </source>
</evidence>
<evidence type="ECO:0000313" key="11">
    <source>
        <dbReference type="EnsemblMetazoa" id="AQUA005013-PA"/>
    </source>
</evidence>
<dbReference type="InterPro" id="IPR035427">
    <property type="entry name" value="Tim10-like_dom_sf"/>
</dbReference>
<keyword evidence="5" id="KW-0653">Protein transport</keyword>
<dbReference type="SUPFAM" id="SSF144122">
    <property type="entry name" value="Tim10-like"/>
    <property type="match status" value="1"/>
</dbReference>
<evidence type="ECO:0000259" key="10">
    <source>
        <dbReference type="Pfam" id="PF02953"/>
    </source>
</evidence>
<dbReference type="AlphaFoldDB" id="A0A182X5C7"/>
<proteinExistence type="predicted"/>
<evidence type="ECO:0000256" key="9">
    <source>
        <dbReference type="SAM" id="Phobius"/>
    </source>
</evidence>
<organism evidence="11 12">
    <name type="scientific">Anopheles quadriannulatus</name>
    <name type="common">Mosquito</name>
    <dbReference type="NCBI Taxonomy" id="34691"/>
    <lineage>
        <taxon>Eukaryota</taxon>
        <taxon>Metazoa</taxon>
        <taxon>Ecdysozoa</taxon>
        <taxon>Arthropoda</taxon>
        <taxon>Hexapoda</taxon>
        <taxon>Insecta</taxon>
        <taxon>Pterygota</taxon>
        <taxon>Neoptera</taxon>
        <taxon>Endopterygota</taxon>
        <taxon>Diptera</taxon>
        <taxon>Nematocera</taxon>
        <taxon>Culicoidea</taxon>
        <taxon>Culicidae</taxon>
        <taxon>Anophelinae</taxon>
        <taxon>Anopheles</taxon>
    </lineage>
</organism>
<feature type="transmembrane region" description="Helical" evidence="9">
    <location>
        <begin position="26"/>
        <end position="48"/>
    </location>
</feature>
<accession>A0A182X5C7</accession>
<feature type="domain" description="Tim10-like" evidence="10">
    <location>
        <begin position="83"/>
        <end position="142"/>
    </location>
</feature>
<keyword evidence="4" id="KW-0862">Zinc</keyword>
<reference evidence="11" key="1">
    <citation type="submission" date="2020-05" db="UniProtKB">
        <authorList>
            <consortium name="EnsemblMetazoa"/>
        </authorList>
    </citation>
    <scope>IDENTIFICATION</scope>
    <source>
        <strain evidence="11">SANGQUA</strain>
    </source>
</reference>
<dbReference type="InterPro" id="IPR050673">
    <property type="entry name" value="Mito_inner_translocase_sub"/>
</dbReference>
<keyword evidence="9" id="KW-1133">Transmembrane helix</keyword>
<keyword evidence="8" id="KW-1015">Disulfide bond</keyword>
<keyword evidence="9" id="KW-0472">Membrane</keyword>
<dbReference type="VEuPathDB" id="VectorBase:AQUA005013"/>
<dbReference type="STRING" id="34691.A0A182X5C7"/>
<evidence type="ECO:0000256" key="4">
    <source>
        <dbReference type="ARBA" id="ARBA00022833"/>
    </source>
</evidence>
<evidence type="ECO:0000256" key="1">
    <source>
        <dbReference type="ARBA" id="ARBA00004173"/>
    </source>
</evidence>
<evidence type="ECO:0000256" key="3">
    <source>
        <dbReference type="ARBA" id="ARBA00022723"/>
    </source>
</evidence>
<dbReference type="Gene3D" id="1.10.287.810">
    <property type="entry name" value="Mitochondrial import inner membrane translocase subunit tim13 like domains"/>
    <property type="match status" value="1"/>
</dbReference>
<dbReference type="GO" id="GO:0015031">
    <property type="term" value="P:protein transport"/>
    <property type="evidence" value="ECO:0007669"/>
    <property type="project" value="UniProtKB-KW"/>
</dbReference>
<dbReference type="Proteomes" id="UP000076407">
    <property type="component" value="Unassembled WGS sequence"/>
</dbReference>
<dbReference type="GO" id="GO:0046872">
    <property type="term" value="F:metal ion binding"/>
    <property type="evidence" value="ECO:0007669"/>
    <property type="project" value="UniProtKB-KW"/>
</dbReference>